<dbReference type="HOGENOM" id="CLU_2886556_0_0_1"/>
<dbReference type="AlphaFoldDB" id="K5WCY5"/>
<dbReference type="InParanoid" id="K5WCY5"/>
<evidence type="ECO:0000313" key="2">
    <source>
        <dbReference type="EMBL" id="EKM57145.1"/>
    </source>
</evidence>
<feature type="compositionally biased region" description="Basic and acidic residues" evidence="1">
    <location>
        <begin position="7"/>
        <end position="24"/>
    </location>
</feature>
<evidence type="ECO:0000256" key="1">
    <source>
        <dbReference type="SAM" id="MobiDB-lite"/>
    </source>
</evidence>
<feature type="region of interest" description="Disordered" evidence="1">
    <location>
        <begin position="1"/>
        <end position="24"/>
    </location>
</feature>
<dbReference type="EMBL" id="JH930471">
    <property type="protein sequence ID" value="EKM57145.1"/>
    <property type="molecule type" value="Genomic_DNA"/>
</dbReference>
<feature type="compositionally biased region" description="Acidic residues" evidence="1">
    <location>
        <begin position="52"/>
        <end position="63"/>
    </location>
</feature>
<feature type="region of interest" description="Disordered" evidence="1">
    <location>
        <begin position="41"/>
        <end position="63"/>
    </location>
</feature>
<name>K5WCY5_PHACS</name>
<sequence length="63" mass="7289">MLDDNDSDSHKENAAEVPDSKDKHIRDCWFSLNNANDVALNMDTHENHTEYTDSDSYNEDDED</sequence>
<keyword evidence="3" id="KW-1185">Reference proteome</keyword>
<dbReference type="GeneID" id="18911017"/>
<evidence type="ECO:0000313" key="3">
    <source>
        <dbReference type="Proteomes" id="UP000008370"/>
    </source>
</evidence>
<reference evidence="2 3" key="1">
    <citation type="journal article" date="2012" name="BMC Genomics">
        <title>Comparative genomics of the white-rot fungi, Phanerochaete carnosa and P. chrysosporium, to elucidate the genetic basis of the distinct wood types they colonize.</title>
        <authorList>
            <person name="Suzuki H."/>
            <person name="MacDonald J."/>
            <person name="Syed K."/>
            <person name="Salamov A."/>
            <person name="Hori C."/>
            <person name="Aerts A."/>
            <person name="Henrissat B."/>
            <person name="Wiebenga A."/>
            <person name="vanKuyk P.A."/>
            <person name="Barry K."/>
            <person name="Lindquist E."/>
            <person name="LaButti K."/>
            <person name="Lapidus A."/>
            <person name="Lucas S."/>
            <person name="Coutinho P."/>
            <person name="Gong Y."/>
            <person name="Samejima M."/>
            <person name="Mahadevan R."/>
            <person name="Abou-Zaid M."/>
            <person name="de Vries R.P."/>
            <person name="Igarashi K."/>
            <person name="Yadav J.S."/>
            <person name="Grigoriev I.V."/>
            <person name="Master E.R."/>
        </authorList>
    </citation>
    <scope>NUCLEOTIDE SEQUENCE [LARGE SCALE GENOMIC DNA]</scope>
    <source>
        <strain evidence="2 3">HHB-10118-sp</strain>
    </source>
</reference>
<proteinExistence type="predicted"/>
<dbReference type="Proteomes" id="UP000008370">
    <property type="component" value="Unassembled WGS sequence"/>
</dbReference>
<protein>
    <submittedName>
        <fullName evidence="2">Uncharacterized protein</fullName>
    </submittedName>
</protein>
<dbReference type="RefSeq" id="XP_007394967.1">
    <property type="nucleotide sequence ID" value="XM_007394905.1"/>
</dbReference>
<dbReference type="KEGG" id="pco:PHACADRAFT_194716"/>
<organism evidence="2 3">
    <name type="scientific">Phanerochaete carnosa (strain HHB-10118-sp)</name>
    <name type="common">White-rot fungus</name>
    <name type="synonym">Peniophora carnosa</name>
    <dbReference type="NCBI Taxonomy" id="650164"/>
    <lineage>
        <taxon>Eukaryota</taxon>
        <taxon>Fungi</taxon>
        <taxon>Dikarya</taxon>
        <taxon>Basidiomycota</taxon>
        <taxon>Agaricomycotina</taxon>
        <taxon>Agaricomycetes</taxon>
        <taxon>Polyporales</taxon>
        <taxon>Phanerochaetaceae</taxon>
        <taxon>Phanerochaete</taxon>
    </lineage>
</organism>
<accession>K5WCY5</accession>
<gene>
    <name evidence="2" type="ORF">PHACADRAFT_194716</name>
</gene>